<dbReference type="InterPro" id="IPR012867">
    <property type="entry name" value="DUF1648"/>
</dbReference>
<protein>
    <submittedName>
        <fullName evidence="3">DUF1648 domain-containing protein</fullName>
    </submittedName>
</protein>
<evidence type="ECO:0000313" key="3">
    <source>
        <dbReference type="EMBL" id="MBC5690236.1"/>
    </source>
</evidence>
<dbReference type="Proteomes" id="UP000652477">
    <property type="component" value="Unassembled WGS sequence"/>
</dbReference>
<feature type="transmembrane region" description="Helical" evidence="1">
    <location>
        <begin position="12"/>
        <end position="31"/>
    </location>
</feature>
<organism evidence="3 4">
    <name type="scientific">Mediterraneibacter hominis</name>
    <dbReference type="NCBI Taxonomy" id="2763054"/>
    <lineage>
        <taxon>Bacteria</taxon>
        <taxon>Bacillati</taxon>
        <taxon>Bacillota</taxon>
        <taxon>Clostridia</taxon>
        <taxon>Lachnospirales</taxon>
        <taxon>Lachnospiraceae</taxon>
        <taxon>Mediterraneibacter</taxon>
    </lineage>
</organism>
<comment type="caution">
    <text evidence="3">The sequence shown here is derived from an EMBL/GenBank/DDBJ whole genome shotgun (WGS) entry which is preliminary data.</text>
</comment>
<reference evidence="3" key="1">
    <citation type="submission" date="2020-08" db="EMBL/GenBank/DDBJ databases">
        <title>Genome public.</title>
        <authorList>
            <person name="Liu C."/>
            <person name="Sun Q."/>
        </authorList>
    </citation>
    <scope>NUCLEOTIDE SEQUENCE</scope>
    <source>
        <strain evidence="3">NSJ-55</strain>
    </source>
</reference>
<sequence length="154" mass="17217">MKPTKSKFDKAINILSIVCLAGTTFFLFAKWGKIPQEIPGHYNAAGEIDSMTGKGSLFVLLLVGWVLYIGISVIEQFPQIWNTGVEVTEENKERVYRILKDLLGTVKLEMAGVFSFLTIYSVNGKNLPGFFLPVFLVVVFGSLIYHIIRLVKAK</sequence>
<dbReference type="RefSeq" id="WP_186876896.1">
    <property type="nucleotide sequence ID" value="NZ_JACOPF010000004.1"/>
</dbReference>
<feature type="transmembrane region" description="Helical" evidence="1">
    <location>
        <begin position="51"/>
        <end position="71"/>
    </location>
</feature>
<proteinExistence type="predicted"/>
<keyword evidence="1" id="KW-0812">Transmembrane</keyword>
<feature type="transmembrane region" description="Helical" evidence="1">
    <location>
        <begin position="102"/>
        <end position="122"/>
    </location>
</feature>
<keyword evidence="4" id="KW-1185">Reference proteome</keyword>
<dbReference type="Pfam" id="PF07853">
    <property type="entry name" value="DUF1648"/>
    <property type="match status" value="1"/>
</dbReference>
<accession>A0A923LK78</accession>
<keyword evidence="1" id="KW-0472">Membrane</keyword>
<keyword evidence="1" id="KW-1133">Transmembrane helix</keyword>
<feature type="transmembrane region" description="Helical" evidence="1">
    <location>
        <begin position="128"/>
        <end position="148"/>
    </location>
</feature>
<gene>
    <name evidence="3" type="ORF">H8S37_15065</name>
</gene>
<evidence type="ECO:0000256" key="1">
    <source>
        <dbReference type="SAM" id="Phobius"/>
    </source>
</evidence>
<name>A0A923LK78_9FIRM</name>
<feature type="domain" description="DUF1648" evidence="2">
    <location>
        <begin position="21"/>
        <end position="63"/>
    </location>
</feature>
<dbReference type="AlphaFoldDB" id="A0A923LK78"/>
<evidence type="ECO:0000313" key="4">
    <source>
        <dbReference type="Proteomes" id="UP000652477"/>
    </source>
</evidence>
<evidence type="ECO:0000259" key="2">
    <source>
        <dbReference type="Pfam" id="PF07853"/>
    </source>
</evidence>
<dbReference type="EMBL" id="JACOPF010000004">
    <property type="protein sequence ID" value="MBC5690236.1"/>
    <property type="molecule type" value="Genomic_DNA"/>
</dbReference>